<sequence>MSRETLIPAIPDVTPENVQAILASVKSTLEVREGLIGDPLDQNATLRDLVDLQVLQTGGATKLSGGMSVPVMPRLPPVQAYDPNTDYTTPPAPTNLRAVGGLTNVYLEWDGAPFKNPAYAEIWRSFTDNIGSAVRIGTTAANVYADPARPDTTYYYWIRFVSVAAIVGPYNSTSGTQAKTAFVVADAIKALSADVQSSPLFIDLGSRIQAVETSQFFSQTVLDAINSASDELNAGVAANGSAIVTLQKNNATQATSITGLKTRSATSESSIVSLQQTTATQATSLLTLTTRAGASESNITSLQTTTATQASSLSTLTSTVGGNTSSLQTLAEVTNGLGGQYSVKIDNNGHVSGFGLASGAVNGSPTSAFIVRADRFSIAGANDPSNPLGTINPTSLPFMVNSVPTTVGGKTYPAGTYINTAFIANATIDSAQITSLTADQITTGSLTATIGITTGKISGGVNTGYTFGGANFGTGFYLGVDQGLYKFRVGSYAENMTWDGSALSVTGNINATSGSFRNITVYNSSNQVILSSGGISAAALANAGLGALAYKDNVTASQVGGLGNYAFLSKLSLANVSTYIDVGAISQAYIGELDASKITTGVLAAGRIDTASITISRFNSSAYMQVTNTYIKVFDTSGNIRVQIGDLNA</sequence>
<proteinExistence type="predicted"/>
<evidence type="ECO:0000259" key="1">
    <source>
        <dbReference type="Pfam" id="PF09327"/>
    </source>
</evidence>
<dbReference type="Pfam" id="PF09327">
    <property type="entry name" value="Phage_Tail_Tip"/>
    <property type="match status" value="1"/>
</dbReference>
<dbReference type="Gene3D" id="2.60.40.10">
    <property type="entry name" value="Immunoglobulins"/>
    <property type="match status" value="1"/>
</dbReference>
<dbReference type="InterPro" id="IPR015406">
    <property type="entry name" value="GpJ_CSF"/>
</dbReference>
<dbReference type="InterPro" id="IPR013783">
    <property type="entry name" value="Ig-like_fold"/>
</dbReference>
<feature type="domain" description="Tip attachment protein J central straight fiber" evidence="1">
    <location>
        <begin position="327"/>
        <end position="447"/>
    </location>
</feature>
<evidence type="ECO:0000313" key="2">
    <source>
        <dbReference type="EMBL" id="CAB4195900.1"/>
    </source>
</evidence>
<gene>
    <name evidence="2" type="ORF">UFOVP1298_49</name>
</gene>
<dbReference type="EMBL" id="LR797250">
    <property type="protein sequence ID" value="CAB4195900.1"/>
    <property type="molecule type" value="Genomic_DNA"/>
</dbReference>
<accession>A0A6J5REF1</accession>
<reference evidence="2" key="1">
    <citation type="submission" date="2020-05" db="EMBL/GenBank/DDBJ databases">
        <authorList>
            <person name="Chiriac C."/>
            <person name="Salcher M."/>
            <person name="Ghai R."/>
            <person name="Kavagutti S V."/>
        </authorList>
    </citation>
    <scope>NUCLEOTIDE SEQUENCE</scope>
</reference>
<organism evidence="2">
    <name type="scientific">uncultured Caudovirales phage</name>
    <dbReference type="NCBI Taxonomy" id="2100421"/>
    <lineage>
        <taxon>Viruses</taxon>
        <taxon>Duplodnaviria</taxon>
        <taxon>Heunggongvirae</taxon>
        <taxon>Uroviricota</taxon>
        <taxon>Caudoviricetes</taxon>
        <taxon>Peduoviridae</taxon>
        <taxon>Maltschvirus</taxon>
        <taxon>Maltschvirus maltsch</taxon>
    </lineage>
</organism>
<name>A0A6J5REF1_9CAUD</name>
<protein>
    <recommendedName>
        <fullName evidence="1">Tip attachment protein J central straight fiber domain-containing protein</fullName>
    </recommendedName>
</protein>